<evidence type="ECO:0000313" key="3">
    <source>
        <dbReference type="Proteomes" id="UP001201463"/>
    </source>
</evidence>
<dbReference type="EMBL" id="JAJTWT010000005">
    <property type="protein sequence ID" value="MCE4538271.1"/>
    <property type="molecule type" value="Genomic_DNA"/>
</dbReference>
<dbReference type="RefSeq" id="WP_233392713.1">
    <property type="nucleotide sequence ID" value="NZ_JAJTWT010000005.1"/>
</dbReference>
<evidence type="ECO:0000256" key="1">
    <source>
        <dbReference type="SAM" id="Phobius"/>
    </source>
</evidence>
<name>A0ABS8XBG0_9BURK</name>
<organism evidence="2 3">
    <name type="scientific">Pelomonas caseinilytica</name>
    <dbReference type="NCBI Taxonomy" id="2906763"/>
    <lineage>
        <taxon>Bacteria</taxon>
        <taxon>Pseudomonadati</taxon>
        <taxon>Pseudomonadota</taxon>
        <taxon>Betaproteobacteria</taxon>
        <taxon>Burkholderiales</taxon>
        <taxon>Sphaerotilaceae</taxon>
        <taxon>Roseateles</taxon>
    </lineage>
</organism>
<keyword evidence="1" id="KW-0472">Membrane</keyword>
<reference evidence="2 3" key="1">
    <citation type="submission" date="2021-12" db="EMBL/GenBank/DDBJ databases">
        <title>Genome seq of p7.</title>
        <authorList>
            <person name="Seo T."/>
        </authorList>
    </citation>
    <scope>NUCLEOTIDE SEQUENCE [LARGE SCALE GENOMIC DNA]</scope>
    <source>
        <strain evidence="2 3">P7</strain>
    </source>
</reference>
<keyword evidence="3" id="KW-1185">Reference proteome</keyword>
<keyword evidence="1" id="KW-0812">Transmembrane</keyword>
<protein>
    <submittedName>
        <fullName evidence="2">Uncharacterized protein</fullName>
    </submittedName>
</protein>
<dbReference type="Proteomes" id="UP001201463">
    <property type="component" value="Unassembled WGS sequence"/>
</dbReference>
<gene>
    <name evidence="2" type="ORF">LXT12_13520</name>
</gene>
<evidence type="ECO:0000313" key="2">
    <source>
        <dbReference type="EMBL" id="MCE4538271.1"/>
    </source>
</evidence>
<accession>A0ABS8XBG0</accession>
<sequence length="112" mass="12125">MDDWLTVKVIKQILEMFGSSILVLIVLNSDWLGPLSLRLIQMLQLVIAQLRGGGDAGRADMGRRRRMATMSGEVKALFERLLALERGKGLLLAKGLGVLQAIAGGARQLVGV</sequence>
<keyword evidence="1" id="KW-1133">Transmembrane helix</keyword>
<proteinExistence type="predicted"/>
<comment type="caution">
    <text evidence="2">The sequence shown here is derived from an EMBL/GenBank/DDBJ whole genome shotgun (WGS) entry which is preliminary data.</text>
</comment>
<feature type="transmembrane region" description="Helical" evidence="1">
    <location>
        <begin position="12"/>
        <end position="32"/>
    </location>
</feature>